<protein>
    <recommendedName>
        <fullName evidence="1">Ribosomal RNA methyltransferase FtsJ domain-containing protein</fullName>
    </recommendedName>
</protein>
<evidence type="ECO:0000313" key="3">
    <source>
        <dbReference type="Proteomes" id="UP000799118"/>
    </source>
</evidence>
<dbReference type="Gene3D" id="3.40.50.150">
    <property type="entry name" value="Vaccinia Virus protein VP39"/>
    <property type="match status" value="1"/>
</dbReference>
<name>A0A6A4I7B7_9AGAR</name>
<dbReference type="Pfam" id="PF01728">
    <property type="entry name" value="FtsJ"/>
    <property type="match status" value="1"/>
</dbReference>
<gene>
    <name evidence="2" type="ORF">BT96DRAFT_972642</name>
</gene>
<organism evidence="2 3">
    <name type="scientific">Gymnopus androsaceus JB14</name>
    <dbReference type="NCBI Taxonomy" id="1447944"/>
    <lineage>
        <taxon>Eukaryota</taxon>
        <taxon>Fungi</taxon>
        <taxon>Dikarya</taxon>
        <taxon>Basidiomycota</taxon>
        <taxon>Agaricomycotina</taxon>
        <taxon>Agaricomycetes</taxon>
        <taxon>Agaricomycetidae</taxon>
        <taxon>Agaricales</taxon>
        <taxon>Marasmiineae</taxon>
        <taxon>Omphalotaceae</taxon>
        <taxon>Gymnopus</taxon>
    </lineage>
</organism>
<dbReference type="SUPFAM" id="SSF53335">
    <property type="entry name" value="S-adenosyl-L-methionine-dependent methyltransferases"/>
    <property type="match status" value="1"/>
</dbReference>
<dbReference type="GO" id="GO:0032259">
    <property type="term" value="P:methylation"/>
    <property type="evidence" value="ECO:0007669"/>
    <property type="project" value="InterPro"/>
</dbReference>
<reference evidence="2" key="1">
    <citation type="journal article" date="2019" name="Environ. Microbiol.">
        <title>Fungal ecological strategies reflected in gene transcription - a case study of two litter decomposers.</title>
        <authorList>
            <person name="Barbi F."/>
            <person name="Kohler A."/>
            <person name="Barry K."/>
            <person name="Baskaran P."/>
            <person name="Daum C."/>
            <person name="Fauchery L."/>
            <person name="Ihrmark K."/>
            <person name="Kuo A."/>
            <person name="LaButti K."/>
            <person name="Lipzen A."/>
            <person name="Morin E."/>
            <person name="Grigoriev I.V."/>
            <person name="Henrissat B."/>
            <person name="Lindahl B."/>
            <person name="Martin F."/>
        </authorList>
    </citation>
    <scope>NUCLEOTIDE SEQUENCE</scope>
    <source>
        <strain evidence="2">JB14</strain>
    </source>
</reference>
<evidence type="ECO:0000259" key="1">
    <source>
        <dbReference type="Pfam" id="PF01728"/>
    </source>
</evidence>
<dbReference type="OrthoDB" id="417125at2759"/>
<keyword evidence="3" id="KW-1185">Reference proteome</keyword>
<evidence type="ECO:0000313" key="2">
    <source>
        <dbReference type="EMBL" id="KAE9405298.1"/>
    </source>
</evidence>
<feature type="domain" description="Ribosomal RNA methyltransferase FtsJ" evidence="1">
    <location>
        <begin position="72"/>
        <end position="245"/>
    </location>
</feature>
<dbReference type="InterPro" id="IPR029063">
    <property type="entry name" value="SAM-dependent_MTases_sf"/>
</dbReference>
<dbReference type="InterPro" id="IPR002877">
    <property type="entry name" value="RNA_MeTrfase_FtsJ_dom"/>
</dbReference>
<proteinExistence type="predicted"/>
<accession>A0A6A4I7B7</accession>
<dbReference type="Proteomes" id="UP000799118">
    <property type="component" value="Unassembled WGS sequence"/>
</dbReference>
<dbReference type="AlphaFoldDB" id="A0A6A4I7B7"/>
<dbReference type="GO" id="GO:0008168">
    <property type="term" value="F:methyltransferase activity"/>
    <property type="evidence" value="ECO:0007669"/>
    <property type="project" value="InterPro"/>
</dbReference>
<sequence length="645" mass="72690">MVELDSYNLSQFERRLAEQSPILHRLLTTKRIYHDSPGVDKKFERNRKSLELPHSQVFMNQFSYTFNLFNDEMDGIFDNNRVKRFVDLGCAPGGFSKWLLEHNPKAFGIGVTFSEGEGLGIDVRGTPMEDLERYGLHYGDVTQISPMSALLNTSVSNDLIIAGAFPTGQCVSQLDRQVLLLSQVLLVMLNLEDGGSSVVVVNTKPLPWIIEVIEMLRSVFSSVKAVKSKTLHATRSSCYLICTGFDAGSDRKTVCIDQIRRLLNSRGELETPLDGGMGEERCLLSDESHDELYERAHTIFLEFFEPIWTIQLEALENEMTRFKAKFSSYSTLEENILDFSGIISPKYFQQHHGSKAIQAKAKALELEPMVLQYLTYLAICMQFRLQFTIPLLKAVIKDICLSSNVKFRSTKRTYIQKTTFFWDAGTSKTSEDTKDKSGVDWWSKCSKKSREDDAGKIHENHTDDEDTLTPLLNGAHACSGELRTRIPPGPSTMTHEIVVVHGDTVLIAYSGWLDIERTESILYSCSHSVPSSIGLAAATAASGSTGNTLRTSLGEFDRSCSREAIPTQKDLACRRCRSRVTPKLVQKRRISVQMWTLGIEGIDWQVTGAEMLLPFQRQGWDETKEEAAEVEEGFMEEMKAQSWKL</sequence>
<dbReference type="EMBL" id="ML769410">
    <property type="protein sequence ID" value="KAE9405298.1"/>
    <property type="molecule type" value="Genomic_DNA"/>
</dbReference>